<name>A0A853K8J7_9BACL</name>
<dbReference type="GO" id="GO:0016829">
    <property type="term" value="F:lyase activity"/>
    <property type="evidence" value="ECO:0007669"/>
    <property type="project" value="UniProtKB-KW"/>
</dbReference>
<proteinExistence type="inferred from homology"/>
<evidence type="ECO:0000256" key="6">
    <source>
        <dbReference type="ARBA" id="ARBA00023125"/>
    </source>
</evidence>
<dbReference type="Proteomes" id="UP000077421">
    <property type="component" value="Unassembled WGS sequence"/>
</dbReference>
<dbReference type="Pfam" id="PF02586">
    <property type="entry name" value="SRAP"/>
    <property type="match status" value="1"/>
</dbReference>
<evidence type="ECO:0000256" key="7">
    <source>
        <dbReference type="ARBA" id="ARBA00023239"/>
    </source>
</evidence>
<sequence length="230" mass="26513">MCGRYSFVSSTELLKDTFDLQHMELFQNPRYNIAPGQFIMAIVQSDDHRTLTFWKWGLIPFWAKENHATYSSFNAKSETVFDKPMFRVPVRKQRCLIPADGFYEWKRTGKTKQPMRIVVTDRPVFAFAGIFDVWRDKEGNTLHTVSILTTSPNALMQDIHDRMPVILPPESEATWLNPTIQDRAVLEPLLIPYPADQMRAFPVASMVNNAKNDVLACVEPLSIEQPPFFD</sequence>
<accession>A0A853K8J7</accession>
<evidence type="ECO:0000256" key="3">
    <source>
        <dbReference type="ARBA" id="ARBA00022763"/>
    </source>
</evidence>
<evidence type="ECO:0000256" key="8">
    <source>
        <dbReference type="RuleBase" id="RU364100"/>
    </source>
</evidence>
<dbReference type="InterPro" id="IPR036590">
    <property type="entry name" value="SRAP-like"/>
</dbReference>
<dbReference type="GO" id="GO:0008233">
    <property type="term" value="F:peptidase activity"/>
    <property type="evidence" value="ECO:0007669"/>
    <property type="project" value="UniProtKB-KW"/>
</dbReference>
<evidence type="ECO:0000313" key="9">
    <source>
        <dbReference type="EMBL" id="OAG93213.1"/>
    </source>
</evidence>
<evidence type="ECO:0000256" key="2">
    <source>
        <dbReference type="ARBA" id="ARBA00022670"/>
    </source>
</evidence>
<comment type="caution">
    <text evidence="9">The sequence shown here is derived from an EMBL/GenBank/DDBJ whole genome shotgun (WGS) entry which is preliminary data.</text>
</comment>
<organism evidence="9 10">
    <name type="scientific">Ferroacidibacillus organovorans</name>
    <dbReference type="NCBI Taxonomy" id="1765683"/>
    <lineage>
        <taxon>Bacteria</taxon>
        <taxon>Bacillati</taxon>
        <taxon>Bacillota</taxon>
        <taxon>Bacilli</taxon>
        <taxon>Bacillales</taxon>
        <taxon>Alicyclobacillaceae</taxon>
        <taxon>Ferroacidibacillus</taxon>
    </lineage>
</organism>
<dbReference type="OrthoDB" id="9782620at2"/>
<dbReference type="PANTHER" id="PTHR13604:SF0">
    <property type="entry name" value="ABASIC SITE PROCESSING PROTEIN HMCES"/>
    <property type="match status" value="1"/>
</dbReference>
<dbReference type="EC" id="3.4.-.-" evidence="8"/>
<keyword evidence="6" id="KW-0238">DNA-binding</keyword>
<keyword evidence="5" id="KW-0190">Covalent protein-DNA linkage</keyword>
<gene>
    <name evidence="9" type="ORF">AYW79_11780</name>
</gene>
<evidence type="ECO:0000256" key="5">
    <source>
        <dbReference type="ARBA" id="ARBA00023124"/>
    </source>
</evidence>
<keyword evidence="7" id="KW-0456">Lyase</keyword>
<dbReference type="EMBL" id="LSUQ01000045">
    <property type="protein sequence ID" value="OAG93213.1"/>
    <property type="molecule type" value="Genomic_DNA"/>
</dbReference>
<dbReference type="RefSeq" id="WP_067566121.1">
    <property type="nucleotide sequence ID" value="NZ_LSUQ01000045.1"/>
</dbReference>
<dbReference type="GO" id="GO:0106300">
    <property type="term" value="P:protein-DNA covalent cross-linking repair"/>
    <property type="evidence" value="ECO:0007669"/>
    <property type="project" value="InterPro"/>
</dbReference>
<reference evidence="9 10" key="1">
    <citation type="submission" date="2016-02" db="EMBL/GenBank/DDBJ databases">
        <title>Draft genome sequence of Acidibacillus ferrooxidans SLC66.</title>
        <authorList>
            <person name="Oliveira G."/>
            <person name="Nancucheo I."/>
            <person name="Dall'Agnol H."/>
            <person name="Johnson B."/>
            <person name="Oliveira R."/>
            <person name="Nunes G.L."/>
            <person name="Tzotzos G."/>
            <person name="Orellana S.C."/>
            <person name="Salim A.C."/>
            <person name="Araujo F.M."/>
        </authorList>
    </citation>
    <scope>NUCLEOTIDE SEQUENCE [LARGE SCALE GENOMIC DNA]</scope>
    <source>
        <strain evidence="9 10">SLC66</strain>
    </source>
</reference>
<keyword evidence="3" id="KW-0227">DNA damage</keyword>
<keyword evidence="2 8" id="KW-0645">Protease</keyword>
<evidence type="ECO:0000256" key="1">
    <source>
        <dbReference type="ARBA" id="ARBA00008136"/>
    </source>
</evidence>
<dbReference type="PANTHER" id="PTHR13604">
    <property type="entry name" value="DC12-RELATED"/>
    <property type="match status" value="1"/>
</dbReference>
<dbReference type="AlphaFoldDB" id="A0A853K8J7"/>
<evidence type="ECO:0000256" key="4">
    <source>
        <dbReference type="ARBA" id="ARBA00022801"/>
    </source>
</evidence>
<evidence type="ECO:0000313" key="10">
    <source>
        <dbReference type="Proteomes" id="UP000077421"/>
    </source>
</evidence>
<keyword evidence="4 8" id="KW-0378">Hydrolase</keyword>
<dbReference type="Gene3D" id="3.90.1680.10">
    <property type="entry name" value="SOS response associated peptidase-like"/>
    <property type="match status" value="1"/>
</dbReference>
<dbReference type="GO" id="GO:0006508">
    <property type="term" value="P:proteolysis"/>
    <property type="evidence" value="ECO:0007669"/>
    <property type="project" value="UniProtKB-KW"/>
</dbReference>
<dbReference type="SUPFAM" id="SSF143081">
    <property type="entry name" value="BB1717-like"/>
    <property type="match status" value="1"/>
</dbReference>
<comment type="similarity">
    <text evidence="1 8">Belongs to the SOS response-associated peptidase family.</text>
</comment>
<dbReference type="InterPro" id="IPR003738">
    <property type="entry name" value="SRAP"/>
</dbReference>
<protein>
    <recommendedName>
        <fullName evidence="8">Abasic site processing protein</fullName>
        <ecNumber evidence="8">3.4.-.-</ecNumber>
    </recommendedName>
</protein>
<dbReference type="GO" id="GO:0003697">
    <property type="term" value="F:single-stranded DNA binding"/>
    <property type="evidence" value="ECO:0007669"/>
    <property type="project" value="InterPro"/>
</dbReference>